<sequence length="391" mass="43316">MKIKSIQTYILRTPLGNERFYSSQCSFPERNSFIVKVETDDGLVGWGEGGQYGPPEPVAAVVKHVLAPKLINQELQNPMKIWEQHYADTRDFGQKGTYIEALSAIDIALWDIYGQMLHQPVHNLIGGPFRKSITAYATGCYYRGEDVLNYKASLPKLAEEARSYVDAGFQILKMKVGLLSIEEDIERVRTIREAIGPDTCLLVDCNHAYNVFTAVKMAKELEKFNVRWLEEPVVPEDRAGYREVRSSTSIAIAGGECEFTRFGFRDLFVGGCVDIAQPDICVSGGFSEWMKIQALASSFGVTVIPHVWGSGIALAAALHVLASIPPSPHTAHPVPLQNEPIVEYDRNPNPLRDELLTTPITLQKGKLPVPHNPGLGIEVNLDAVSKYGSEF</sequence>
<protein>
    <submittedName>
        <fullName evidence="4">Mandelate racemase</fullName>
    </submittedName>
</protein>
<dbReference type="InterPro" id="IPR029065">
    <property type="entry name" value="Enolase_C-like"/>
</dbReference>
<evidence type="ECO:0000313" key="4">
    <source>
        <dbReference type="EMBL" id="ALS21945.1"/>
    </source>
</evidence>
<evidence type="ECO:0000256" key="1">
    <source>
        <dbReference type="ARBA" id="ARBA00001946"/>
    </source>
</evidence>
<name>A0A0U2U6F0_9BACL</name>
<proteinExistence type="predicted"/>
<dbReference type="SFLD" id="SFLDS00001">
    <property type="entry name" value="Enolase"/>
    <property type="match status" value="1"/>
</dbReference>
<dbReference type="SMART" id="SM00922">
    <property type="entry name" value="MR_MLE"/>
    <property type="match status" value="1"/>
</dbReference>
<evidence type="ECO:0000313" key="5">
    <source>
        <dbReference type="Proteomes" id="UP000061660"/>
    </source>
</evidence>
<reference evidence="4 5" key="2">
    <citation type="journal article" date="2016" name="Genome Announc.">
        <title>Complete Genome Sequences of Two Interactive Moderate Thermophiles, Paenibacillus napthalenovorans 32O-Y and Paenibacillus sp. 32O-W.</title>
        <authorList>
            <person name="Butler R.R.III."/>
            <person name="Wang J."/>
            <person name="Stark B.C."/>
            <person name="Pombert J.F."/>
        </authorList>
    </citation>
    <scope>NUCLEOTIDE SEQUENCE [LARGE SCALE GENOMIC DNA]</scope>
    <source>
        <strain evidence="4 5">32O-Y</strain>
    </source>
</reference>
<dbReference type="RefSeq" id="WP_062408311.1">
    <property type="nucleotide sequence ID" value="NZ_BJCS01000029.1"/>
</dbReference>
<dbReference type="SFLD" id="SFLDG00179">
    <property type="entry name" value="mandelate_racemase"/>
    <property type="match status" value="1"/>
</dbReference>
<comment type="cofactor">
    <cofactor evidence="1">
        <name>Mg(2+)</name>
        <dbReference type="ChEBI" id="CHEBI:18420"/>
    </cofactor>
</comment>
<dbReference type="OrthoDB" id="9775391at2"/>
<dbReference type="SUPFAM" id="SSF54826">
    <property type="entry name" value="Enolase N-terminal domain-like"/>
    <property type="match status" value="1"/>
</dbReference>
<dbReference type="GO" id="GO:0016836">
    <property type="term" value="F:hydro-lyase activity"/>
    <property type="evidence" value="ECO:0007669"/>
    <property type="project" value="TreeGrafter"/>
</dbReference>
<dbReference type="GO" id="GO:0000287">
    <property type="term" value="F:magnesium ion binding"/>
    <property type="evidence" value="ECO:0007669"/>
    <property type="project" value="TreeGrafter"/>
</dbReference>
<dbReference type="STRING" id="162209.IJ22_15690"/>
<dbReference type="PANTHER" id="PTHR13794">
    <property type="entry name" value="ENOLASE SUPERFAMILY, MANDELATE RACEMASE"/>
    <property type="match status" value="1"/>
</dbReference>
<dbReference type="AlphaFoldDB" id="A0A0U2U6F0"/>
<dbReference type="PATRIC" id="fig|162209.4.peg.1662"/>
<keyword evidence="2" id="KW-0479">Metal-binding</keyword>
<keyword evidence="5" id="KW-1185">Reference proteome</keyword>
<dbReference type="InterPro" id="IPR018110">
    <property type="entry name" value="Mandel_Rmase/mucon_lact_enz_CS"/>
</dbReference>
<dbReference type="InterPro" id="IPR013342">
    <property type="entry name" value="Mandelate_racemase_C"/>
</dbReference>
<evidence type="ECO:0000256" key="2">
    <source>
        <dbReference type="ARBA" id="ARBA00022723"/>
    </source>
</evidence>
<accession>A0A0U2U6F0</accession>
<dbReference type="KEGG" id="pnp:IJ22_15690"/>
<dbReference type="GO" id="GO:0016052">
    <property type="term" value="P:carbohydrate catabolic process"/>
    <property type="evidence" value="ECO:0007669"/>
    <property type="project" value="TreeGrafter"/>
</dbReference>
<dbReference type="Pfam" id="PF13378">
    <property type="entry name" value="MR_MLE_C"/>
    <property type="match status" value="1"/>
</dbReference>
<dbReference type="InterPro" id="IPR029017">
    <property type="entry name" value="Enolase-like_N"/>
</dbReference>
<dbReference type="PROSITE" id="PS00909">
    <property type="entry name" value="MR_MLE_2"/>
    <property type="match status" value="1"/>
</dbReference>
<reference evidence="5" key="1">
    <citation type="submission" date="2015-12" db="EMBL/GenBank/DDBJ databases">
        <title>Complete genome sequences of two moderately thermophilic Paenibacillus species.</title>
        <authorList>
            <person name="Butler R.III."/>
            <person name="Wang J."/>
            <person name="Stark B.C."/>
            <person name="Pombert J.-F."/>
        </authorList>
    </citation>
    <scope>NUCLEOTIDE SEQUENCE [LARGE SCALE GENOMIC DNA]</scope>
    <source>
        <strain evidence="5">32O-Y</strain>
    </source>
</reference>
<dbReference type="GO" id="GO:0009063">
    <property type="term" value="P:amino acid catabolic process"/>
    <property type="evidence" value="ECO:0007669"/>
    <property type="project" value="InterPro"/>
</dbReference>
<dbReference type="Pfam" id="PF02746">
    <property type="entry name" value="MR_MLE_N"/>
    <property type="match status" value="1"/>
</dbReference>
<dbReference type="EMBL" id="CP013652">
    <property type="protein sequence ID" value="ALS21945.1"/>
    <property type="molecule type" value="Genomic_DNA"/>
</dbReference>
<dbReference type="InterPro" id="IPR013341">
    <property type="entry name" value="Mandelate_racemase_N_dom"/>
</dbReference>
<dbReference type="InterPro" id="IPR036849">
    <property type="entry name" value="Enolase-like_C_sf"/>
</dbReference>
<dbReference type="PANTHER" id="PTHR13794:SF58">
    <property type="entry name" value="MITOCHONDRIAL ENOLASE SUPERFAMILY MEMBER 1"/>
    <property type="match status" value="1"/>
</dbReference>
<dbReference type="SUPFAM" id="SSF51604">
    <property type="entry name" value="Enolase C-terminal domain-like"/>
    <property type="match status" value="1"/>
</dbReference>
<dbReference type="PROSITE" id="PS00908">
    <property type="entry name" value="MR_MLE_1"/>
    <property type="match status" value="1"/>
</dbReference>
<dbReference type="CDD" id="cd03316">
    <property type="entry name" value="MR_like"/>
    <property type="match status" value="1"/>
</dbReference>
<organism evidence="4 5">
    <name type="scientific">Paenibacillus naphthalenovorans</name>
    <dbReference type="NCBI Taxonomy" id="162209"/>
    <lineage>
        <taxon>Bacteria</taxon>
        <taxon>Bacillati</taxon>
        <taxon>Bacillota</taxon>
        <taxon>Bacilli</taxon>
        <taxon>Bacillales</taxon>
        <taxon>Paenibacillaceae</taxon>
        <taxon>Paenibacillus</taxon>
    </lineage>
</organism>
<evidence type="ECO:0000256" key="3">
    <source>
        <dbReference type="ARBA" id="ARBA00022842"/>
    </source>
</evidence>
<dbReference type="Gene3D" id="3.30.390.10">
    <property type="entry name" value="Enolase-like, N-terminal domain"/>
    <property type="match status" value="1"/>
</dbReference>
<keyword evidence="3" id="KW-0460">Magnesium</keyword>
<gene>
    <name evidence="4" type="ORF">IJ22_15690</name>
</gene>
<dbReference type="InterPro" id="IPR046945">
    <property type="entry name" value="RHMD-like"/>
</dbReference>
<dbReference type="Proteomes" id="UP000061660">
    <property type="component" value="Chromosome"/>
</dbReference>
<dbReference type="Gene3D" id="3.20.20.120">
    <property type="entry name" value="Enolase-like C-terminal domain"/>
    <property type="match status" value="1"/>
</dbReference>